<organism evidence="1 2">
    <name type="scientific">Enterococcus gallinarum</name>
    <dbReference type="NCBI Taxonomy" id="1353"/>
    <lineage>
        <taxon>Bacteria</taxon>
        <taxon>Bacillati</taxon>
        <taxon>Bacillota</taxon>
        <taxon>Bacilli</taxon>
        <taxon>Lactobacillales</taxon>
        <taxon>Enterococcaceae</taxon>
        <taxon>Enterococcus</taxon>
    </lineage>
</organism>
<dbReference type="EMBL" id="JASUBT010000005">
    <property type="protein sequence ID" value="MDL4935772.1"/>
    <property type="molecule type" value="Genomic_DNA"/>
</dbReference>
<comment type="caution">
    <text evidence="1">The sequence shown here is derived from an EMBL/GenBank/DDBJ whole genome shotgun (WGS) entry which is preliminary data.</text>
</comment>
<sequence length="104" mass="11656">MAENKYGTEKQGKVIAVVDYTVKTKQFSKVLTKKEQEAFDQTGYLPEGVTVKEIYPVIETFSNQQEAEAFIARGCKKKPDLGFGIFKSKAQYRLAKKLVTGKAV</sequence>
<reference evidence="1 2" key="1">
    <citation type="submission" date="2023-06" db="EMBL/GenBank/DDBJ databases">
        <title>Acute promotion of culturable opportunistic pathogens and persistent increase of antibiotic resistance following antibiotic exposure in mouse gut microbiota.</title>
        <authorList>
            <person name="Li L."/>
            <person name="Wang B."/>
            <person name="Sun Y."/>
            <person name="Wang M."/>
            <person name="Xu H."/>
        </authorList>
    </citation>
    <scope>NUCLEOTIDE SEQUENCE [LARGE SCALE GENOMIC DNA]</scope>
    <source>
        <strain evidence="1 2">CRI2_2</strain>
    </source>
</reference>
<gene>
    <name evidence="1" type="ORF">QRX88_08610</name>
</gene>
<evidence type="ECO:0000313" key="2">
    <source>
        <dbReference type="Proteomes" id="UP001241571"/>
    </source>
</evidence>
<protein>
    <recommendedName>
        <fullName evidence="3">Phage protein</fullName>
    </recommendedName>
</protein>
<evidence type="ECO:0000313" key="1">
    <source>
        <dbReference type="EMBL" id="MDL4935772.1"/>
    </source>
</evidence>
<accession>A0ABD4ZSX5</accession>
<dbReference type="AlphaFoldDB" id="A0ABD4ZSX5"/>
<proteinExistence type="predicted"/>
<name>A0ABD4ZSX5_ENTGA</name>
<dbReference type="RefSeq" id="WP_142434869.1">
    <property type="nucleotide sequence ID" value="NZ_BSYC01000005.1"/>
</dbReference>
<dbReference type="Proteomes" id="UP001241571">
    <property type="component" value="Unassembled WGS sequence"/>
</dbReference>
<evidence type="ECO:0008006" key="3">
    <source>
        <dbReference type="Google" id="ProtNLM"/>
    </source>
</evidence>